<sequence length="312" mass="35397">MRLLLFISLLFGVDSHERHIAQDYSESGTIVQSKVLYVPLGFDATVNCDALQALESVHVDTAKVHWRRLTASGTVRIKYSTANATSTNRFYSTSHDVMYLLGVQAVHNNTVVECHIEHAEEQPQTEDVSLMHKTADVKHEINATFSIKEKRSNFISRVKIVVQDCGVDDETKSSNELNPCMFGVCLIDGSTAFHRLQCMCVEQYTGEFCDVMVPGTYWREMLFYSPVLAHLLFVALFTFHQCCMARTKKVRKTALEDVLDKSFADKIDMKKLYPAVYCDARDLEQMTQSEEDADDKPKAQDKPDDASKKKNK</sequence>
<reference evidence="5" key="2">
    <citation type="submission" date="2022-06" db="UniProtKB">
        <authorList>
            <consortium name="EnsemblMetazoa"/>
        </authorList>
    </citation>
    <scope>IDENTIFICATION</scope>
    <source>
        <strain evidence="5">PS312</strain>
    </source>
</reference>
<evidence type="ECO:0000313" key="5">
    <source>
        <dbReference type="EnsemblMetazoa" id="PPA04931.1"/>
    </source>
</evidence>
<keyword evidence="4" id="KW-0732">Signal</keyword>
<feature type="chain" id="PRO_5043870503" evidence="4">
    <location>
        <begin position="16"/>
        <end position="312"/>
    </location>
</feature>
<protein>
    <submittedName>
        <fullName evidence="5">EGF-like domain-containing protein</fullName>
    </submittedName>
</protein>
<keyword evidence="3" id="KW-0812">Transmembrane</keyword>
<proteinExistence type="predicted"/>
<dbReference type="Proteomes" id="UP000005239">
    <property type="component" value="Unassembled WGS sequence"/>
</dbReference>
<dbReference type="PROSITE" id="PS50026">
    <property type="entry name" value="EGF_3"/>
    <property type="match status" value="1"/>
</dbReference>
<evidence type="ECO:0000256" key="2">
    <source>
        <dbReference type="SAM" id="MobiDB-lite"/>
    </source>
</evidence>
<organism evidence="5 6">
    <name type="scientific">Pristionchus pacificus</name>
    <name type="common">Parasitic nematode worm</name>
    <dbReference type="NCBI Taxonomy" id="54126"/>
    <lineage>
        <taxon>Eukaryota</taxon>
        <taxon>Metazoa</taxon>
        <taxon>Ecdysozoa</taxon>
        <taxon>Nematoda</taxon>
        <taxon>Chromadorea</taxon>
        <taxon>Rhabditida</taxon>
        <taxon>Rhabditina</taxon>
        <taxon>Diplogasteromorpha</taxon>
        <taxon>Diplogasteroidea</taxon>
        <taxon>Neodiplogasteridae</taxon>
        <taxon>Pristionchus</taxon>
    </lineage>
</organism>
<reference evidence="6" key="1">
    <citation type="journal article" date="2008" name="Nat. Genet.">
        <title>The Pristionchus pacificus genome provides a unique perspective on nematode lifestyle and parasitism.</title>
        <authorList>
            <person name="Dieterich C."/>
            <person name="Clifton S.W."/>
            <person name="Schuster L.N."/>
            <person name="Chinwalla A."/>
            <person name="Delehaunty K."/>
            <person name="Dinkelacker I."/>
            <person name="Fulton L."/>
            <person name="Fulton R."/>
            <person name="Godfrey J."/>
            <person name="Minx P."/>
            <person name="Mitreva M."/>
            <person name="Roeseler W."/>
            <person name="Tian H."/>
            <person name="Witte H."/>
            <person name="Yang S.P."/>
            <person name="Wilson R.K."/>
            <person name="Sommer R.J."/>
        </authorList>
    </citation>
    <scope>NUCLEOTIDE SEQUENCE [LARGE SCALE GENOMIC DNA]</scope>
    <source>
        <strain evidence="6">PS312</strain>
    </source>
</reference>
<evidence type="ECO:0000256" key="3">
    <source>
        <dbReference type="SAM" id="Phobius"/>
    </source>
</evidence>
<keyword evidence="1" id="KW-0245">EGF-like domain</keyword>
<name>A0A2A6CED2_PRIPA</name>
<dbReference type="InterPro" id="IPR000742">
    <property type="entry name" value="EGF"/>
</dbReference>
<feature type="signal peptide" evidence="4">
    <location>
        <begin position="1"/>
        <end position="15"/>
    </location>
</feature>
<evidence type="ECO:0000256" key="4">
    <source>
        <dbReference type="SAM" id="SignalP"/>
    </source>
</evidence>
<evidence type="ECO:0000313" key="6">
    <source>
        <dbReference type="Proteomes" id="UP000005239"/>
    </source>
</evidence>
<gene>
    <name evidence="5" type="primary">WBGene00094485</name>
</gene>
<dbReference type="EnsemblMetazoa" id="PPA04931.1">
    <property type="protein sequence ID" value="PPA04931.1"/>
    <property type="gene ID" value="WBGene00094485"/>
</dbReference>
<evidence type="ECO:0000256" key="1">
    <source>
        <dbReference type="PROSITE-ProRule" id="PRU00076"/>
    </source>
</evidence>
<feature type="disulfide bond" evidence="1">
    <location>
        <begin position="200"/>
        <end position="209"/>
    </location>
</feature>
<accession>A0A2A6CED2</accession>
<dbReference type="SUPFAM" id="SSF57196">
    <property type="entry name" value="EGF/Laminin"/>
    <property type="match status" value="1"/>
</dbReference>
<comment type="caution">
    <text evidence="1">Lacks conserved residue(s) required for the propagation of feature annotation.</text>
</comment>
<accession>A0A8R1U5Z7</accession>
<feature type="compositionally biased region" description="Basic and acidic residues" evidence="2">
    <location>
        <begin position="295"/>
        <end position="312"/>
    </location>
</feature>
<dbReference type="AlphaFoldDB" id="A0A2A6CED2"/>
<feature type="transmembrane region" description="Helical" evidence="3">
    <location>
        <begin position="221"/>
        <end position="239"/>
    </location>
</feature>
<keyword evidence="6" id="KW-1185">Reference proteome</keyword>
<dbReference type="OrthoDB" id="5877135at2759"/>
<keyword evidence="1" id="KW-1015">Disulfide bond</keyword>
<keyword evidence="3" id="KW-0472">Membrane</keyword>
<keyword evidence="3" id="KW-1133">Transmembrane helix</keyword>
<dbReference type="PROSITE" id="PS00022">
    <property type="entry name" value="EGF_1"/>
    <property type="match status" value="1"/>
</dbReference>
<feature type="region of interest" description="Disordered" evidence="2">
    <location>
        <begin position="286"/>
        <end position="312"/>
    </location>
</feature>